<evidence type="ECO:0000256" key="9">
    <source>
        <dbReference type="ARBA" id="ARBA00023136"/>
    </source>
</evidence>
<evidence type="ECO:0000313" key="13">
    <source>
        <dbReference type="EMBL" id="SDB84762.1"/>
    </source>
</evidence>
<sequence length="479" mass="53167">MSPLLVSFIIVFYFVVLVGISYLTTRKVDSKSFFGGTRKSPWYIIAIGMIGTSISGVTFISVPGAVYTEQFSYLQMVLGFLVGYLVVANVLLPLYYRLNLTSIYSYLESRFGFFSYKTGALFFLLSRSIGSAFRLYIVAIVLQTVIFDKVGVPFWVSVSVTIGLIYLYTYKGGVKTIIWTDLVQTFAMLTAVVLCLVLVSNAMGFSFGQMVDAVHNSKYSRVWFFDDPMSKLYFWKQFLAGVFIPIVMTGLDQDQMQKNLSCRSLSDAKKNMYWYSLMFVPINLIFMSMGVLLVLYAQRIGLDIPAKTDKLFPLIATGGYLHATLGVTFVVGVIAAAYSSADSALTALTTSFTVDILGAGKYDETRLKRIRTMVHLGMSLLLIAIILLFKAINNEAVIKAIYTVAGYTYGPLLGLYAFGVLTKRRVRDYLVPVAAVLAPILCFGATYLFAIGFELLIYNGVVTFVLIWLTGIGLKVSNK</sequence>
<dbReference type="RefSeq" id="WP_092434820.1">
    <property type="nucleotide sequence ID" value="NZ_FMYP01000003.1"/>
</dbReference>
<dbReference type="InterPro" id="IPR051163">
    <property type="entry name" value="Sodium:Solute_Symporter_SSF"/>
</dbReference>
<keyword evidence="3" id="KW-0813">Transport</keyword>
<evidence type="ECO:0000256" key="6">
    <source>
        <dbReference type="ARBA" id="ARBA00022989"/>
    </source>
</evidence>
<dbReference type="Gene3D" id="1.20.1730.10">
    <property type="entry name" value="Sodium/glucose cotransporter"/>
    <property type="match status" value="1"/>
</dbReference>
<dbReference type="EMBL" id="FMYP01000003">
    <property type="protein sequence ID" value="SDB84762.1"/>
    <property type="molecule type" value="Genomic_DNA"/>
</dbReference>
<dbReference type="InterPro" id="IPR001734">
    <property type="entry name" value="Na/solute_symporter"/>
</dbReference>
<gene>
    <name evidence="13" type="ORF">SAMN05216323_100382</name>
</gene>
<feature type="transmembrane region" description="Helical" evidence="12">
    <location>
        <begin position="429"/>
        <end position="450"/>
    </location>
</feature>
<evidence type="ECO:0000256" key="1">
    <source>
        <dbReference type="ARBA" id="ARBA00004651"/>
    </source>
</evidence>
<keyword evidence="9 12" id="KW-0472">Membrane</keyword>
<evidence type="ECO:0000256" key="8">
    <source>
        <dbReference type="ARBA" id="ARBA00023065"/>
    </source>
</evidence>
<dbReference type="GO" id="GO:0015293">
    <property type="term" value="F:symporter activity"/>
    <property type="evidence" value="ECO:0007669"/>
    <property type="project" value="TreeGrafter"/>
</dbReference>
<feature type="transmembrane region" description="Helical" evidence="12">
    <location>
        <begin position="404"/>
        <end position="422"/>
    </location>
</feature>
<feature type="transmembrane region" description="Helical" evidence="12">
    <location>
        <begin position="272"/>
        <end position="297"/>
    </location>
</feature>
<keyword evidence="7" id="KW-0915">Sodium</keyword>
<feature type="transmembrane region" description="Helical" evidence="12">
    <location>
        <begin position="6"/>
        <end position="23"/>
    </location>
</feature>
<name>A0A1G6GRV1_9BACT</name>
<keyword evidence="8" id="KW-0406">Ion transport</keyword>
<feature type="transmembrane region" description="Helical" evidence="12">
    <location>
        <begin position="182"/>
        <end position="203"/>
    </location>
</feature>
<keyword evidence="14" id="KW-1185">Reference proteome</keyword>
<protein>
    <submittedName>
        <fullName evidence="13">Transporter, SSS family</fullName>
    </submittedName>
</protein>
<comment type="similarity">
    <text evidence="2 11">Belongs to the sodium:solute symporter (SSF) (TC 2.A.21) family.</text>
</comment>
<evidence type="ECO:0000256" key="11">
    <source>
        <dbReference type="RuleBase" id="RU362091"/>
    </source>
</evidence>
<feature type="transmembrane region" description="Helical" evidence="12">
    <location>
        <begin position="73"/>
        <end position="98"/>
    </location>
</feature>
<keyword evidence="6 12" id="KW-1133">Transmembrane helix</keyword>
<dbReference type="AlphaFoldDB" id="A0A1G6GRV1"/>
<evidence type="ECO:0000256" key="12">
    <source>
        <dbReference type="SAM" id="Phobius"/>
    </source>
</evidence>
<evidence type="ECO:0000256" key="10">
    <source>
        <dbReference type="ARBA" id="ARBA00023201"/>
    </source>
</evidence>
<proteinExistence type="inferred from homology"/>
<evidence type="ECO:0000313" key="14">
    <source>
        <dbReference type="Proteomes" id="UP000199452"/>
    </source>
</evidence>
<reference evidence="13 14" key="1">
    <citation type="submission" date="2016-09" db="EMBL/GenBank/DDBJ databases">
        <authorList>
            <person name="Capua I."/>
            <person name="De Benedictis P."/>
            <person name="Joannis T."/>
            <person name="Lombin L.H."/>
            <person name="Cattoli G."/>
        </authorList>
    </citation>
    <scope>NUCLEOTIDE SEQUENCE [LARGE SCALE GENOMIC DNA]</scope>
    <source>
        <strain evidence="13 14">A7P-90m</strain>
    </source>
</reference>
<dbReference type="PANTHER" id="PTHR42985:SF47">
    <property type="entry name" value="INTEGRAL MEMBRANE TRANSPORT PROTEIN"/>
    <property type="match status" value="1"/>
</dbReference>
<dbReference type="CDD" id="cd10326">
    <property type="entry name" value="SLC5sbd_NIS-like"/>
    <property type="match status" value="1"/>
</dbReference>
<feature type="transmembrane region" description="Helical" evidence="12">
    <location>
        <begin position="152"/>
        <end position="170"/>
    </location>
</feature>
<dbReference type="STRING" id="1640674.SAMN05216323_100382"/>
<feature type="transmembrane region" description="Helical" evidence="12">
    <location>
        <begin position="119"/>
        <end position="146"/>
    </location>
</feature>
<feature type="transmembrane region" description="Helical" evidence="12">
    <location>
        <begin position="456"/>
        <end position="474"/>
    </location>
</feature>
<evidence type="ECO:0000256" key="5">
    <source>
        <dbReference type="ARBA" id="ARBA00022692"/>
    </source>
</evidence>
<organism evidence="13 14">
    <name type="scientific">Williamwhitmania taraxaci</name>
    <dbReference type="NCBI Taxonomy" id="1640674"/>
    <lineage>
        <taxon>Bacteria</taxon>
        <taxon>Pseudomonadati</taxon>
        <taxon>Bacteroidota</taxon>
        <taxon>Bacteroidia</taxon>
        <taxon>Bacteroidales</taxon>
        <taxon>Williamwhitmaniaceae</taxon>
        <taxon>Williamwhitmania</taxon>
    </lineage>
</organism>
<dbReference type="InterPro" id="IPR038377">
    <property type="entry name" value="Na/Glc_symporter_sf"/>
</dbReference>
<feature type="transmembrane region" description="Helical" evidence="12">
    <location>
        <begin position="233"/>
        <end position="251"/>
    </location>
</feature>
<evidence type="ECO:0000256" key="4">
    <source>
        <dbReference type="ARBA" id="ARBA00022475"/>
    </source>
</evidence>
<accession>A0A1G6GRV1</accession>
<feature type="transmembrane region" description="Helical" evidence="12">
    <location>
        <begin position="373"/>
        <end position="392"/>
    </location>
</feature>
<dbReference type="Proteomes" id="UP000199452">
    <property type="component" value="Unassembled WGS sequence"/>
</dbReference>
<feature type="transmembrane region" description="Helical" evidence="12">
    <location>
        <begin position="317"/>
        <end position="338"/>
    </location>
</feature>
<dbReference type="PROSITE" id="PS50283">
    <property type="entry name" value="NA_SOLUT_SYMP_3"/>
    <property type="match status" value="1"/>
</dbReference>
<dbReference type="GO" id="GO:0005886">
    <property type="term" value="C:plasma membrane"/>
    <property type="evidence" value="ECO:0007669"/>
    <property type="project" value="UniProtKB-SubCell"/>
</dbReference>
<evidence type="ECO:0000256" key="7">
    <source>
        <dbReference type="ARBA" id="ARBA00023053"/>
    </source>
</evidence>
<evidence type="ECO:0000256" key="3">
    <source>
        <dbReference type="ARBA" id="ARBA00022448"/>
    </source>
</evidence>
<keyword evidence="4" id="KW-1003">Cell membrane</keyword>
<dbReference type="GO" id="GO:0006814">
    <property type="term" value="P:sodium ion transport"/>
    <property type="evidence" value="ECO:0007669"/>
    <property type="project" value="UniProtKB-KW"/>
</dbReference>
<evidence type="ECO:0000256" key="2">
    <source>
        <dbReference type="ARBA" id="ARBA00006434"/>
    </source>
</evidence>
<dbReference type="Pfam" id="PF00474">
    <property type="entry name" value="SSF"/>
    <property type="match status" value="1"/>
</dbReference>
<keyword evidence="5 12" id="KW-0812">Transmembrane</keyword>
<dbReference type="PANTHER" id="PTHR42985">
    <property type="entry name" value="SODIUM-COUPLED MONOCARBOXYLATE TRANSPORTER"/>
    <property type="match status" value="1"/>
</dbReference>
<keyword evidence="10" id="KW-0739">Sodium transport</keyword>
<feature type="transmembrane region" description="Helical" evidence="12">
    <location>
        <begin position="43"/>
        <end position="67"/>
    </location>
</feature>
<comment type="subcellular location">
    <subcellularLocation>
        <location evidence="1">Cell membrane</location>
        <topology evidence="1">Multi-pass membrane protein</topology>
    </subcellularLocation>
</comment>
<dbReference type="OrthoDB" id="891563at2"/>